<dbReference type="InterPro" id="IPR012507">
    <property type="entry name" value="YibE_F"/>
</dbReference>
<feature type="compositionally biased region" description="Basic and acidic residues" evidence="1">
    <location>
        <begin position="15"/>
        <end position="31"/>
    </location>
</feature>
<feature type="compositionally biased region" description="Basic and acidic residues" evidence="1">
    <location>
        <begin position="175"/>
        <end position="186"/>
    </location>
</feature>
<accession>A0A543D443</accession>
<feature type="region of interest" description="Disordered" evidence="1">
    <location>
        <begin position="1"/>
        <end position="500"/>
    </location>
</feature>
<feature type="compositionally biased region" description="Basic and acidic residues" evidence="1">
    <location>
        <begin position="290"/>
        <end position="321"/>
    </location>
</feature>
<feature type="compositionally biased region" description="Basic and acidic residues" evidence="1">
    <location>
        <begin position="63"/>
        <end position="82"/>
    </location>
</feature>
<keyword evidence="2" id="KW-1133">Transmembrane helix</keyword>
<dbReference type="AlphaFoldDB" id="A0A543D443"/>
<evidence type="ECO:0000313" key="3">
    <source>
        <dbReference type="EMBL" id="TQM04117.1"/>
    </source>
</evidence>
<evidence type="ECO:0000256" key="1">
    <source>
        <dbReference type="SAM" id="MobiDB-lite"/>
    </source>
</evidence>
<protein>
    <submittedName>
        <fullName evidence="3">Putative membrane protein</fullName>
    </submittedName>
</protein>
<feature type="compositionally biased region" description="Low complexity" evidence="1">
    <location>
        <begin position="52"/>
        <end position="62"/>
    </location>
</feature>
<feature type="compositionally biased region" description="Low complexity" evidence="1">
    <location>
        <begin position="135"/>
        <end position="155"/>
    </location>
</feature>
<organism evidence="3 4">
    <name type="scientific">Pseudonocardia kunmingensis</name>
    <dbReference type="NCBI Taxonomy" id="630975"/>
    <lineage>
        <taxon>Bacteria</taxon>
        <taxon>Bacillati</taxon>
        <taxon>Actinomycetota</taxon>
        <taxon>Actinomycetes</taxon>
        <taxon>Pseudonocardiales</taxon>
        <taxon>Pseudonocardiaceae</taxon>
        <taxon>Pseudonocardia</taxon>
    </lineage>
</organism>
<dbReference type="PANTHER" id="PTHR41771">
    <property type="entry name" value="MEMBRANE PROTEIN-RELATED"/>
    <property type="match status" value="1"/>
</dbReference>
<dbReference type="RefSeq" id="WP_342787641.1">
    <property type="nucleotide sequence ID" value="NZ_VFPA01000005.1"/>
</dbReference>
<feature type="compositionally biased region" description="Basic and acidic residues" evidence="1">
    <location>
        <begin position="439"/>
        <end position="452"/>
    </location>
</feature>
<feature type="compositionally biased region" description="Gly residues" evidence="1">
    <location>
        <begin position="351"/>
        <end position="361"/>
    </location>
</feature>
<dbReference type="PANTHER" id="PTHR41771:SF1">
    <property type="entry name" value="MEMBRANE PROTEIN"/>
    <property type="match status" value="1"/>
</dbReference>
<feature type="transmembrane region" description="Helical" evidence="2">
    <location>
        <begin position="626"/>
        <end position="643"/>
    </location>
</feature>
<gene>
    <name evidence="3" type="ORF">FB558_7146</name>
</gene>
<dbReference type="EMBL" id="VFPA01000005">
    <property type="protein sequence ID" value="TQM04117.1"/>
    <property type="molecule type" value="Genomic_DNA"/>
</dbReference>
<keyword evidence="2" id="KW-0472">Membrane</keyword>
<feature type="compositionally biased region" description="Low complexity" evidence="1">
    <location>
        <begin position="248"/>
        <end position="258"/>
    </location>
</feature>
<evidence type="ECO:0000256" key="2">
    <source>
        <dbReference type="SAM" id="Phobius"/>
    </source>
</evidence>
<feature type="compositionally biased region" description="Basic residues" evidence="1">
    <location>
        <begin position="489"/>
        <end position="500"/>
    </location>
</feature>
<feature type="compositionally biased region" description="Low complexity" evidence="1">
    <location>
        <begin position="461"/>
        <end position="476"/>
    </location>
</feature>
<feature type="transmembrane region" description="Helical" evidence="2">
    <location>
        <begin position="849"/>
        <end position="871"/>
    </location>
</feature>
<feature type="transmembrane region" description="Helical" evidence="2">
    <location>
        <begin position="650"/>
        <end position="671"/>
    </location>
</feature>
<dbReference type="Pfam" id="PF07907">
    <property type="entry name" value="YibE_F"/>
    <property type="match status" value="1"/>
</dbReference>
<sequence length="882" mass="89577">MADEPDATTGTARAARGEQGRHRHGQPDDAALRSAADAPPRRSRRSRHARPADAGATGAAPHRGPDADPGRDAYGDWYRSDPYDPVPADPYLADAHPGAGAPYDPGPLGERYGADPYGERYGADPYGAGGGTSGRPPYDAAAYDAAAYDPARYDPGSSRAVPRGAASHGTGSHGDASDGGRPDGADPHGGGPYSAEPYSAEPYSAEPYSAEPYSAEPYSGATNGGGTYGALRGRGPHRDPYGVGPHSADPYGADPYGAPDGGNGAGPPDADPYGTGSPRRYPTDPPTDARYGDHSDSDEPHSAVPRHDGPRHDGPRHDGPARRGPRRLAAPADTHPPEPPQRSGRADDGTRLGGGPRGGADTGADAGADRARSGAVRGDADAPRTAHPDAAGSAAEGWDLHPRPGPPPDPGLPGRRPGDPPGVPAELFVETTAETPALRLDDLPPEPDDRTAAADAEQANRPGRPAGRGRSLLLRLRPGRDDAPATGHSHGHGHGHGPARPAGRRVRIVIAALLVPCALATLVGLVLLWPTGGPPPTAGPITQEQVRAEVTATRVTDCTPESGDGGCVALVVHMADGPLPGRDLVQVVPVEPGSPQFAIGDQVVLGWSGADPEDAGSYQIVDFQRGAPLAWLAGLFAVAVLLLGRWRGLAALAALALSFVVLLAFVVPAILAGSDPLAVAVVGSCLIMFAVLYLTHGPSARTSTAVLGTLLSLALIGGLGAAFSAAAQLTGLDDQTSNLIASLGTGVDARGLLLAGVVIGALGVLDDVTVTQTSAVWELRHANPQLGARALFTAAMRIGRDHVASAVNTLVLAYAGAALPLMLLFSLSGRGLGEVVTAQDVATEVVRTLVGSIGLVASVPITTAIAAAVAVRETAPAAEAPA</sequence>
<name>A0A543D443_9PSEU</name>
<evidence type="ECO:0000313" key="4">
    <source>
        <dbReference type="Proteomes" id="UP000315677"/>
    </source>
</evidence>
<keyword evidence="2" id="KW-0812">Transmembrane</keyword>
<feature type="transmembrane region" description="Helical" evidence="2">
    <location>
        <begin position="508"/>
        <end position="529"/>
    </location>
</feature>
<keyword evidence="4" id="KW-1185">Reference proteome</keyword>
<dbReference type="Proteomes" id="UP000315677">
    <property type="component" value="Unassembled WGS sequence"/>
</dbReference>
<reference evidence="3 4" key="1">
    <citation type="submission" date="2019-06" db="EMBL/GenBank/DDBJ databases">
        <title>Sequencing the genomes of 1000 actinobacteria strains.</title>
        <authorList>
            <person name="Klenk H.-P."/>
        </authorList>
    </citation>
    <scope>NUCLEOTIDE SEQUENCE [LARGE SCALE GENOMIC DNA]</scope>
    <source>
        <strain evidence="3 4">DSM 45301</strain>
    </source>
</reference>
<feature type="transmembrane region" description="Helical" evidence="2">
    <location>
        <begin position="706"/>
        <end position="727"/>
    </location>
</feature>
<proteinExistence type="predicted"/>
<feature type="transmembrane region" description="Helical" evidence="2">
    <location>
        <begin position="747"/>
        <end position="765"/>
    </location>
</feature>
<feature type="transmembrane region" description="Helical" evidence="2">
    <location>
        <begin position="677"/>
        <end position="694"/>
    </location>
</feature>
<feature type="compositionally biased region" description="Basic and acidic residues" evidence="1">
    <location>
        <begin position="367"/>
        <end position="387"/>
    </location>
</feature>
<comment type="caution">
    <text evidence="3">The sequence shown here is derived from an EMBL/GenBank/DDBJ whole genome shotgun (WGS) entry which is preliminary data.</text>
</comment>
<feature type="transmembrane region" description="Helical" evidence="2">
    <location>
        <begin position="806"/>
        <end position="829"/>
    </location>
</feature>